<dbReference type="Proteomes" id="UP000229334">
    <property type="component" value="Unassembled WGS sequence"/>
</dbReference>
<evidence type="ECO:0000313" key="2">
    <source>
        <dbReference type="Proteomes" id="UP000229334"/>
    </source>
</evidence>
<name>A0A2H0BLK6_9BACT</name>
<dbReference type="AlphaFoldDB" id="A0A2H0BLK6"/>
<dbReference type="EMBL" id="PCSX01000001">
    <property type="protein sequence ID" value="PIP58484.1"/>
    <property type="molecule type" value="Genomic_DNA"/>
</dbReference>
<reference evidence="1 2" key="1">
    <citation type="submission" date="2017-09" db="EMBL/GenBank/DDBJ databases">
        <title>Depth-based differentiation of microbial function through sediment-hosted aquifers and enrichment of novel symbionts in the deep terrestrial subsurface.</title>
        <authorList>
            <person name="Probst A.J."/>
            <person name="Ladd B."/>
            <person name="Jarett J.K."/>
            <person name="Geller-Mcgrath D.E."/>
            <person name="Sieber C.M."/>
            <person name="Emerson J.B."/>
            <person name="Anantharaman K."/>
            <person name="Thomas B.C."/>
            <person name="Malmstrom R."/>
            <person name="Stieglmeier M."/>
            <person name="Klingl A."/>
            <person name="Woyke T."/>
            <person name="Ryan C.M."/>
            <person name="Banfield J.F."/>
        </authorList>
    </citation>
    <scope>NUCLEOTIDE SEQUENCE [LARGE SCALE GENOMIC DNA]</scope>
    <source>
        <strain evidence="1">CG22_combo_CG10-13_8_21_14_all_37_9</strain>
    </source>
</reference>
<dbReference type="Gene3D" id="3.40.50.2000">
    <property type="entry name" value="Glycogen Phosphorylase B"/>
    <property type="match status" value="2"/>
</dbReference>
<evidence type="ECO:0000313" key="1">
    <source>
        <dbReference type="EMBL" id="PIP58484.1"/>
    </source>
</evidence>
<dbReference type="PANTHER" id="PTHR12526:SF622">
    <property type="entry name" value="GLYCOSYLTRANSFERASE (GROUP I)"/>
    <property type="match status" value="1"/>
</dbReference>
<evidence type="ECO:0008006" key="3">
    <source>
        <dbReference type="Google" id="ProtNLM"/>
    </source>
</evidence>
<comment type="caution">
    <text evidence="1">The sequence shown here is derived from an EMBL/GenBank/DDBJ whole genome shotgun (WGS) entry which is preliminary data.</text>
</comment>
<organism evidence="1 2">
    <name type="scientific">Candidatus Vogelbacteria bacterium CG22_combo_CG10-13_8_21_14_all_37_9</name>
    <dbReference type="NCBI Taxonomy" id="1975046"/>
    <lineage>
        <taxon>Bacteria</taxon>
        <taxon>Candidatus Vogeliibacteriota</taxon>
    </lineage>
</organism>
<dbReference type="PANTHER" id="PTHR12526">
    <property type="entry name" value="GLYCOSYLTRANSFERASE"/>
    <property type="match status" value="1"/>
</dbReference>
<dbReference type="SUPFAM" id="SSF53756">
    <property type="entry name" value="UDP-Glycosyltransferase/glycogen phosphorylase"/>
    <property type="match status" value="1"/>
</dbReference>
<gene>
    <name evidence="1" type="ORF">COX02_00015</name>
</gene>
<protein>
    <recommendedName>
        <fullName evidence="3">Glycosyltransferase subfamily 4-like N-terminal domain-containing protein</fullName>
    </recommendedName>
</protein>
<dbReference type="Pfam" id="PF13692">
    <property type="entry name" value="Glyco_trans_1_4"/>
    <property type="match status" value="1"/>
</dbReference>
<proteinExistence type="predicted"/>
<accession>A0A2H0BLK6</accession>
<sequence>MIKLKHKTLVIFRWAPPVAGGPNLIYYLFSNFDPTTYCLLTSYKNTHSGNLTDNWLSAPYYYYDSWNLPSFDFKKNNLLTKCQKLPFLKNFIYLIQKAIQAIKIINQGYKLIKQEKIEIIFSVSDAGHSFLTGLVLSLFTGRPLVIYLLDLYKDNLLPRRWKLLAFLIEPLVFYRASKIIVTNEGTREFYLHQYPRLSFKVISNSTNITQYQNLISPYKPTPPYSIVFTGHLYWAQLQSVENLLQAVKEISQPEITLTLYILNPPSDLIARYASNPRITFTTAPQEQMPAIQTKADILFLPLAWDTTCPAIIKTATPGKLTDYLASGRPILIHAPDYAYLSRYGKQYGFAEVVDQNDVNLLKAAILKIVMDPIYTQTLITNAQDTFNSFHNANTNSQCLAKILSEIN</sequence>